<evidence type="ECO:0000256" key="3">
    <source>
        <dbReference type="SAM" id="SignalP"/>
    </source>
</evidence>
<accession>A0A0R0A6E9</accession>
<name>A0A0R0A6E9_9GAMM</name>
<dbReference type="SUPFAM" id="SSF101898">
    <property type="entry name" value="NHL repeat"/>
    <property type="match status" value="1"/>
</dbReference>
<proteinExistence type="predicted"/>
<keyword evidence="3" id="KW-0732">Signal</keyword>
<dbReference type="PROSITE" id="PS51125">
    <property type="entry name" value="NHL"/>
    <property type="match status" value="2"/>
</dbReference>
<evidence type="ECO:0000256" key="2">
    <source>
        <dbReference type="PROSITE-ProRule" id="PRU00504"/>
    </source>
</evidence>
<dbReference type="InterPro" id="IPR001258">
    <property type="entry name" value="NHL_repeat"/>
</dbReference>
<keyword evidence="5" id="KW-1185">Reference proteome</keyword>
<dbReference type="InterPro" id="IPR011042">
    <property type="entry name" value="6-blade_b-propeller_TolB-like"/>
</dbReference>
<dbReference type="PANTHER" id="PTHR46388">
    <property type="entry name" value="NHL REPEAT-CONTAINING PROTEIN 2"/>
    <property type="match status" value="1"/>
</dbReference>
<feature type="repeat" description="NHL" evidence="2">
    <location>
        <begin position="107"/>
        <end position="149"/>
    </location>
</feature>
<organism evidence="4 5">
    <name type="scientific">Stenotrophomonas pictorum JCM 9942</name>
    <dbReference type="NCBI Taxonomy" id="1236960"/>
    <lineage>
        <taxon>Bacteria</taxon>
        <taxon>Pseudomonadati</taxon>
        <taxon>Pseudomonadota</taxon>
        <taxon>Gammaproteobacteria</taxon>
        <taxon>Lysobacterales</taxon>
        <taxon>Lysobacteraceae</taxon>
        <taxon>Stenotrophomonas</taxon>
    </lineage>
</organism>
<dbReference type="Proteomes" id="UP000050836">
    <property type="component" value="Unassembled WGS sequence"/>
</dbReference>
<dbReference type="PANTHER" id="PTHR46388:SF2">
    <property type="entry name" value="NHL REPEAT-CONTAINING PROTEIN 2"/>
    <property type="match status" value="1"/>
</dbReference>
<dbReference type="RefSeq" id="WP_057506295.1">
    <property type="nucleotide sequence ID" value="NZ_LLXS01000033.1"/>
</dbReference>
<dbReference type="Pfam" id="PF01436">
    <property type="entry name" value="NHL"/>
    <property type="match status" value="2"/>
</dbReference>
<protein>
    <submittedName>
        <fullName evidence="4">Gluconolaconase</fullName>
    </submittedName>
</protein>
<feature type="repeat" description="NHL" evidence="2">
    <location>
        <begin position="173"/>
        <end position="203"/>
    </location>
</feature>
<evidence type="ECO:0000256" key="1">
    <source>
        <dbReference type="ARBA" id="ARBA00022737"/>
    </source>
</evidence>
<dbReference type="Gene3D" id="2.70.70.10">
    <property type="entry name" value="Glucose Permease (Domain IIA)"/>
    <property type="match status" value="1"/>
</dbReference>
<comment type="caution">
    <text evidence="4">The sequence shown here is derived from an EMBL/GenBank/DDBJ whole genome shotgun (WGS) entry which is preliminary data.</text>
</comment>
<reference evidence="4 5" key="1">
    <citation type="submission" date="2015-10" db="EMBL/GenBank/DDBJ databases">
        <title>Genome sequencing and analysis of members of genus Stenotrophomonas.</title>
        <authorList>
            <person name="Patil P.P."/>
            <person name="Midha S."/>
            <person name="Patil P.B."/>
        </authorList>
    </citation>
    <scope>NUCLEOTIDE SEQUENCE [LARGE SCALE GENOMIC DNA]</scope>
    <source>
        <strain evidence="4 5">JCM 9942</strain>
    </source>
</reference>
<gene>
    <name evidence="4" type="ORF">ARC78_12525</name>
</gene>
<feature type="chain" id="PRO_5006390326" evidence="3">
    <location>
        <begin position="20"/>
        <end position="695"/>
    </location>
</feature>
<evidence type="ECO:0000313" key="5">
    <source>
        <dbReference type="Proteomes" id="UP000050836"/>
    </source>
</evidence>
<dbReference type="Gene3D" id="2.120.10.30">
    <property type="entry name" value="TolB, C-terminal domain"/>
    <property type="match status" value="2"/>
</dbReference>
<dbReference type="InterPro" id="IPR011055">
    <property type="entry name" value="Dup_hybrid_motif"/>
</dbReference>
<keyword evidence="1" id="KW-0677">Repeat</keyword>
<dbReference type="AlphaFoldDB" id="A0A0R0A6E9"/>
<evidence type="ECO:0000313" key="4">
    <source>
        <dbReference type="EMBL" id="KRG40533.1"/>
    </source>
</evidence>
<feature type="signal peptide" evidence="3">
    <location>
        <begin position="1"/>
        <end position="19"/>
    </location>
</feature>
<dbReference type="EMBL" id="LLXS01000033">
    <property type="protein sequence ID" value="KRG40533.1"/>
    <property type="molecule type" value="Genomic_DNA"/>
</dbReference>
<sequence>MDRKHWAVAVAAVTGAALAATFLWAPRAPEPVGPGPTPLGWQARIDLLGGDGLAGENTGSAAQTRFSDPWGVAIGGGVVFVADAGDNNRILYRWLDGRFRLLAGSGEGFADGRGAAAAFHTPSGIALDRHGNLYVADTGNHAIRKVTPHGEVSTLAGNGTPGFADGTGRQARFNGPMGVAVGADDRVYVADTWNDRIRVIGPDGQVSTLAGGDRPGWVDGAGAQARFDTPTDLALAPDGSLWVADLQNNALRSVTPDGKVTTRVGGGDGERVLWGPMTLAVTHDGVAYVGERSSGRVVQVSPHGHVVAVAGNETHRFARPAGLALAPDGSLLLADADGYRLHHLQRQLAGTAPQVPLLGPSPDNPLPANQGRWPLAPQTGWHEVTGTLGEVRGNFSGESRHHLHSGFDVRGDVGQTVLAIAAGKVSSPAATWTLGGQAEGFSLDTLDYLHMKVGRDAANRPLDAARFQLVNDDNGRLERVRVRRGTRFQPGDALGSINSQAHVHLAVGPSGYERNAVRLGFANYADRVAPRIDDIALLDANDRRLRDMVDGRLRVAREGGGLQLVVEAWDQVDHNLPRRRLGLYALGYQILDAAGRPLPGYEQPRMNIEFNRMPPQREAVKVAYAADSGITVHGSASTRFRYVLTNTVRDGELASGLWQPAELPAGDYIIRISASDYSGNQAREGRELPLRLTDS</sequence>